<dbReference type="SUPFAM" id="SSF52540">
    <property type="entry name" value="P-loop containing nucleoside triphosphate hydrolases"/>
    <property type="match status" value="3"/>
</dbReference>
<dbReference type="InterPro" id="IPR027417">
    <property type="entry name" value="P-loop_NTPase"/>
</dbReference>
<keyword evidence="2" id="KW-1185">Reference proteome</keyword>
<proteinExistence type="predicted"/>
<evidence type="ECO:0000313" key="1">
    <source>
        <dbReference type="EMBL" id="WWQ61086.1"/>
    </source>
</evidence>
<dbReference type="EMBL" id="CP146016">
    <property type="protein sequence ID" value="WWQ61086.1"/>
    <property type="molecule type" value="Genomic_DNA"/>
</dbReference>
<reference evidence="1 2" key="1">
    <citation type="submission" date="2024-02" db="EMBL/GenBank/DDBJ databases">
        <title>STSV induces naive adaptation in Sulfolobus.</title>
        <authorList>
            <person name="Xiang X."/>
            <person name="Song M."/>
        </authorList>
    </citation>
    <scope>NUCLEOTIDE SEQUENCE [LARGE SCALE GENOMIC DNA]</scope>
    <source>
        <strain evidence="1 2">RT2</strain>
    </source>
</reference>
<dbReference type="RefSeq" id="WP_338602863.1">
    <property type="nucleotide sequence ID" value="NZ_CP146016.1"/>
</dbReference>
<accession>A0AAX4L3V5</accession>
<name>A0AAX4L3V5_9CREN</name>
<protein>
    <recommendedName>
        <fullName evidence="3">AAA+ ATPase domain-containing protein</fullName>
    </recommendedName>
</protein>
<dbReference type="Gene3D" id="3.40.50.300">
    <property type="entry name" value="P-loop containing nucleotide triphosphate hydrolases"/>
    <property type="match status" value="1"/>
</dbReference>
<dbReference type="Proteomes" id="UP001432202">
    <property type="component" value="Chromosome"/>
</dbReference>
<gene>
    <name evidence="1" type="ORF">V6M85_03105</name>
</gene>
<organism evidence="1 2">
    <name type="scientific">Sulfolobus tengchongensis</name>
    <dbReference type="NCBI Taxonomy" id="207809"/>
    <lineage>
        <taxon>Archaea</taxon>
        <taxon>Thermoproteota</taxon>
        <taxon>Thermoprotei</taxon>
        <taxon>Sulfolobales</taxon>
        <taxon>Sulfolobaceae</taxon>
        <taxon>Sulfolobus</taxon>
    </lineage>
</organism>
<dbReference type="AlphaFoldDB" id="A0AAX4L3V5"/>
<evidence type="ECO:0000313" key="2">
    <source>
        <dbReference type="Proteomes" id="UP001432202"/>
    </source>
</evidence>
<sequence length="996" mass="116356">MVVRVYEDLLLSSTSKKDFIVVSGLPRVGKTTLINKIKGDFITIQLPNEVNTLEELVNYRKLISSLKKENKRLVVEGRNYVIQLLLGKVSLSETPNLENPDTKLRGSALTYELEDLPLPEDIKDEELIKILEYSLVTLPGYSTFIPKLYDEAFTLYKENRLDEALQAVIRVKKLYSNFPTNKDIKGNDAIIYPLLSLFSSKEELKYAWSLLSDTWRELVFYRIDSALHLLPGTARKVITEFLSGIKSETKIQKPIEIKVNFTIRYFKKIESLVTDIINGKSGLIVGELGSGKTTLAKQVADYISTYYSYNVVYFNQNEENQQYPQNTLMIIDYHGENYLPLRKILKAKDIQVPKLFVLTDELAHVLNLKNVSAIVRRTPILEIPPTDEKFDPNAIIEKMDKQINDYVYNVIFEGDPNVIRWYAPVIKMVLKYGNHLPVKYSKMVLEANGRTNVDENDPILLWFSYTDKVNEKLMNYGVKDEIDKDFVDPIVDYENEIFKKIKEEQRKLLKEFLNVIIYVYTRDIESYWMIDELRDYFMVGRNVTSLGKKVIRDLIPRMKELIAKESCVKNIESHYEILVKKNYRDVNDYLHSSVSWMTKEHKIYENIIKTLFKPKDMECLRNAFKAIWVDLTVNDESRLFFALRPYMVEKIKEYKDDDLVYLYLSMCSFTNTRKYLREILSSDKWSIFNYVFFPKKDVTLRDPLIFFANTLGWTLKLSKYLSEGKYEALVDSIADYEKRVAMLKSVMGKVDKEKAKLLTRVALGKDEDPMEQINLYLEQFKFEVGLVYYHNYNFSINFKEYINLIDKLMTPWYNTLLKYKNNWEVDEIIDVFRYYQVKLAKSLVYGGKYEYKTILNDIIELAKTSDLQELDLAKDIAEVALGIKKEISDNNSFYAILANLISNDDLQGINKLYEEFNRLENLKVRTTSDRHKLLKLLVGYFINNNKKNMEDIIKEMGDDNVHAGIAVTSSVINYKPKLIASLILYIDLQELSFSFS</sequence>
<dbReference type="GeneID" id="89335723"/>
<evidence type="ECO:0008006" key="3">
    <source>
        <dbReference type="Google" id="ProtNLM"/>
    </source>
</evidence>